<dbReference type="HOGENOM" id="CLU_363290_0_0_1"/>
<feature type="compositionally biased region" description="Acidic residues" evidence="1">
    <location>
        <begin position="406"/>
        <end position="488"/>
    </location>
</feature>
<sequence>MLHGSKGITTIVAEGNATFHRLVWKGVYEGTAAEEVEVEVAEEVLVGDALVGGGVRTVEVELLVSVAESVEESTLDKVLADADCSVLRLVAEVVPSVFEAVTVGEDCAEELEITEEAEELEVVELVMDAGLLVAVFEADAPAEIEDEVEAVELLSVVALEAGVRTVLLGVLGRVVVAGLDADAEDSVLAAELLVVETDEEVAVEETGDENTEEEEDNETESDSDAGDEEEAEVEVSVKGEEVESDEEAGDEEVAEEVEEDTVENPVAEDGVEAEAEVTEREAADDEGEDDDENVRDAGDDEEGNDEEGEDEVERGADEDGGTDEEDSEEEEVGDDSLDDAETAEDEEEGKDDEVSTEPEADETEDEAGGVEDEVRGDEDVAEEDKDDVSEEEVVAGDDAVPVLDTDTAEDEDEVKVEEDAEAVEDCGEVESVDGEPVDEEPVDEEPVDEEPGAADDEDIGEDEVSAEEAERDPELSDDELPADEVGPDMEVGDVTVDVVPDAVTLVAVPETVVVVDEAMTTTEVWLPAEPGLLRTSPSGQLPSGSVGVNWLASNELLQMHSAPPSASAEYSYAPFEQVVGQSRRTALIFSVNLDCDAKGNNAGSGAQPSEVLPDGSVVGPDPEAEVVLEGPALPEETELEVSVADIPVLVSIELPELVNEAVAAEPVSVEPPEPPPEPPPRMPHRIGSSPPRRPPKQSAVELAVALAVSVTRVPVAVMDPVAIVGKAPLCGTESTNTATEITVRAAAIGISGNNLGRIQSVCANALRAF</sequence>
<evidence type="ECO:0000313" key="3">
    <source>
        <dbReference type="Proteomes" id="UP000030653"/>
    </source>
</evidence>
<accession>M5FTL9</accession>
<proteinExistence type="predicted"/>
<dbReference type="RefSeq" id="XP_040625647.1">
    <property type="nucleotide sequence ID" value="XM_040769096.1"/>
</dbReference>
<name>M5FTL9_DACPD</name>
<feature type="compositionally biased region" description="Acidic residues" evidence="1">
    <location>
        <begin position="242"/>
        <end position="262"/>
    </location>
</feature>
<feature type="compositionally biased region" description="Acidic residues" evidence="1">
    <location>
        <begin position="269"/>
        <end position="395"/>
    </location>
</feature>
<reference evidence="2 3" key="1">
    <citation type="journal article" date="2012" name="Science">
        <title>The Paleozoic origin of enzymatic lignin decomposition reconstructed from 31 fungal genomes.</title>
        <authorList>
            <person name="Floudas D."/>
            <person name="Binder M."/>
            <person name="Riley R."/>
            <person name="Barry K."/>
            <person name="Blanchette R.A."/>
            <person name="Henrissat B."/>
            <person name="Martinez A.T."/>
            <person name="Otillar R."/>
            <person name="Spatafora J.W."/>
            <person name="Yadav J.S."/>
            <person name="Aerts A."/>
            <person name="Benoit I."/>
            <person name="Boyd A."/>
            <person name="Carlson A."/>
            <person name="Copeland A."/>
            <person name="Coutinho P.M."/>
            <person name="de Vries R.P."/>
            <person name="Ferreira P."/>
            <person name="Findley K."/>
            <person name="Foster B."/>
            <person name="Gaskell J."/>
            <person name="Glotzer D."/>
            <person name="Gorecki P."/>
            <person name="Heitman J."/>
            <person name="Hesse C."/>
            <person name="Hori C."/>
            <person name="Igarashi K."/>
            <person name="Jurgens J.A."/>
            <person name="Kallen N."/>
            <person name="Kersten P."/>
            <person name="Kohler A."/>
            <person name="Kuees U."/>
            <person name="Kumar T.K.A."/>
            <person name="Kuo A."/>
            <person name="LaButti K."/>
            <person name="Larrondo L.F."/>
            <person name="Lindquist E."/>
            <person name="Ling A."/>
            <person name="Lombard V."/>
            <person name="Lucas S."/>
            <person name="Lundell T."/>
            <person name="Martin R."/>
            <person name="McLaughlin D.J."/>
            <person name="Morgenstern I."/>
            <person name="Morin E."/>
            <person name="Murat C."/>
            <person name="Nagy L.G."/>
            <person name="Nolan M."/>
            <person name="Ohm R.A."/>
            <person name="Patyshakuliyeva A."/>
            <person name="Rokas A."/>
            <person name="Ruiz-Duenas F.J."/>
            <person name="Sabat G."/>
            <person name="Salamov A."/>
            <person name="Samejima M."/>
            <person name="Schmutz J."/>
            <person name="Slot J.C."/>
            <person name="St John F."/>
            <person name="Stenlid J."/>
            <person name="Sun H."/>
            <person name="Sun S."/>
            <person name="Syed K."/>
            <person name="Tsang A."/>
            <person name="Wiebenga A."/>
            <person name="Young D."/>
            <person name="Pisabarro A."/>
            <person name="Eastwood D.C."/>
            <person name="Martin F."/>
            <person name="Cullen D."/>
            <person name="Grigoriev I.V."/>
            <person name="Hibbett D.S."/>
        </authorList>
    </citation>
    <scope>NUCLEOTIDE SEQUENCE [LARGE SCALE GENOMIC DNA]</scope>
    <source>
        <strain evidence="2 3">DJM-731 SS1</strain>
    </source>
</reference>
<dbReference type="STRING" id="1858805.M5FTL9"/>
<dbReference type="GeneID" id="63684158"/>
<dbReference type="OMA" id="NILNHIT"/>
<keyword evidence="3" id="KW-1185">Reference proteome</keyword>
<evidence type="ECO:0000256" key="1">
    <source>
        <dbReference type="SAM" id="MobiDB-lite"/>
    </source>
</evidence>
<evidence type="ECO:0000313" key="2">
    <source>
        <dbReference type="EMBL" id="EJT98749.1"/>
    </source>
</evidence>
<dbReference type="AlphaFoldDB" id="M5FTL9"/>
<protein>
    <submittedName>
        <fullName evidence="2">Uncharacterized protein</fullName>
    </submittedName>
</protein>
<feature type="compositionally biased region" description="Pro residues" evidence="1">
    <location>
        <begin position="669"/>
        <end position="681"/>
    </location>
</feature>
<dbReference type="Proteomes" id="UP000030653">
    <property type="component" value="Unassembled WGS sequence"/>
</dbReference>
<feature type="region of interest" description="Disordered" evidence="1">
    <location>
        <begin position="198"/>
        <end position="488"/>
    </location>
</feature>
<gene>
    <name evidence="2" type="ORF">DACRYDRAFT_110647</name>
</gene>
<dbReference type="EMBL" id="JH795872">
    <property type="protein sequence ID" value="EJT98749.1"/>
    <property type="molecule type" value="Genomic_DNA"/>
</dbReference>
<organism evidence="2 3">
    <name type="scientific">Dacryopinax primogenitus (strain DJM 731)</name>
    <name type="common">Brown rot fungus</name>
    <dbReference type="NCBI Taxonomy" id="1858805"/>
    <lineage>
        <taxon>Eukaryota</taxon>
        <taxon>Fungi</taxon>
        <taxon>Dikarya</taxon>
        <taxon>Basidiomycota</taxon>
        <taxon>Agaricomycotina</taxon>
        <taxon>Dacrymycetes</taxon>
        <taxon>Dacrymycetales</taxon>
        <taxon>Dacrymycetaceae</taxon>
        <taxon>Dacryopinax</taxon>
    </lineage>
</organism>
<feature type="region of interest" description="Disordered" evidence="1">
    <location>
        <begin position="665"/>
        <end position="696"/>
    </location>
</feature>
<feature type="compositionally biased region" description="Acidic residues" evidence="1">
    <location>
        <begin position="198"/>
        <end position="233"/>
    </location>
</feature>